<keyword evidence="3" id="KW-1185">Reference proteome</keyword>
<sequence length="118" mass="13264">MKFSKRLCRDKNQNNQWQSTRPQLAPKSSRNFRFCPSKHWNSPMLQLLSSSYAAACRAQALAAPTLRTASESSSPFFKALSELTGLNRRNRRLAHRRFFCSDSSGDGGNEGFGIAFDS</sequence>
<organism evidence="2 3">
    <name type="scientific">Dipteronia dyeriana</name>
    <dbReference type="NCBI Taxonomy" id="168575"/>
    <lineage>
        <taxon>Eukaryota</taxon>
        <taxon>Viridiplantae</taxon>
        <taxon>Streptophyta</taxon>
        <taxon>Embryophyta</taxon>
        <taxon>Tracheophyta</taxon>
        <taxon>Spermatophyta</taxon>
        <taxon>Magnoliopsida</taxon>
        <taxon>eudicotyledons</taxon>
        <taxon>Gunneridae</taxon>
        <taxon>Pentapetalae</taxon>
        <taxon>rosids</taxon>
        <taxon>malvids</taxon>
        <taxon>Sapindales</taxon>
        <taxon>Sapindaceae</taxon>
        <taxon>Hippocastanoideae</taxon>
        <taxon>Acereae</taxon>
        <taxon>Dipteronia</taxon>
    </lineage>
</organism>
<accession>A0AAD9TM63</accession>
<comment type="caution">
    <text evidence="2">The sequence shown here is derived from an EMBL/GenBank/DDBJ whole genome shotgun (WGS) entry which is preliminary data.</text>
</comment>
<proteinExistence type="predicted"/>
<evidence type="ECO:0000313" key="3">
    <source>
        <dbReference type="Proteomes" id="UP001280121"/>
    </source>
</evidence>
<name>A0AAD9TM63_9ROSI</name>
<dbReference type="EMBL" id="JANJYI010000008">
    <property type="protein sequence ID" value="KAK2638368.1"/>
    <property type="molecule type" value="Genomic_DNA"/>
</dbReference>
<protein>
    <submittedName>
        <fullName evidence="2">Uncharacterized protein</fullName>
    </submittedName>
</protein>
<dbReference type="Proteomes" id="UP001280121">
    <property type="component" value="Unassembled WGS sequence"/>
</dbReference>
<reference evidence="2" key="1">
    <citation type="journal article" date="2023" name="Plant J.">
        <title>Genome sequences and population genomics provide insights into the demographic history, inbreeding, and mutation load of two 'living fossil' tree species of Dipteronia.</title>
        <authorList>
            <person name="Feng Y."/>
            <person name="Comes H.P."/>
            <person name="Chen J."/>
            <person name="Zhu S."/>
            <person name="Lu R."/>
            <person name="Zhang X."/>
            <person name="Li P."/>
            <person name="Qiu J."/>
            <person name="Olsen K.M."/>
            <person name="Qiu Y."/>
        </authorList>
    </citation>
    <scope>NUCLEOTIDE SEQUENCE</scope>
    <source>
        <strain evidence="2">KIB01</strain>
    </source>
</reference>
<feature type="compositionally biased region" description="Polar residues" evidence="1">
    <location>
        <begin position="13"/>
        <end position="29"/>
    </location>
</feature>
<feature type="region of interest" description="Disordered" evidence="1">
    <location>
        <begin position="1"/>
        <end position="29"/>
    </location>
</feature>
<evidence type="ECO:0000313" key="2">
    <source>
        <dbReference type="EMBL" id="KAK2638368.1"/>
    </source>
</evidence>
<evidence type="ECO:0000256" key="1">
    <source>
        <dbReference type="SAM" id="MobiDB-lite"/>
    </source>
</evidence>
<dbReference type="AlphaFoldDB" id="A0AAD9TM63"/>
<gene>
    <name evidence="2" type="ORF">Ddye_026163</name>
</gene>